<evidence type="ECO:0000313" key="3">
    <source>
        <dbReference type="Proteomes" id="UP000054770"/>
    </source>
</evidence>
<evidence type="ECO:0000259" key="1">
    <source>
        <dbReference type="Pfam" id="PF21775"/>
    </source>
</evidence>
<feature type="domain" description="PutA RHH" evidence="1">
    <location>
        <begin position="6"/>
        <end position="33"/>
    </location>
</feature>
<evidence type="ECO:0000313" key="2">
    <source>
        <dbReference type="EMBL" id="SAL86716.1"/>
    </source>
</evidence>
<protein>
    <submittedName>
        <fullName evidence="2">Trifunctional transcriptional regulator/proline dehydrogenase/pyrroline-5-carboxylate dehydrogenase</fullName>
    </submittedName>
</protein>
<accession>A0A158KZZ5</accession>
<dbReference type="Proteomes" id="UP000054770">
    <property type="component" value="Unassembled WGS sequence"/>
</dbReference>
<comment type="caution">
    <text evidence="2">The sequence shown here is derived from an EMBL/GenBank/DDBJ whole genome shotgun (WGS) entry which is preliminary data.</text>
</comment>
<organism evidence="2 3">
    <name type="scientific">Caballeronia choica</name>
    <dbReference type="NCBI Taxonomy" id="326476"/>
    <lineage>
        <taxon>Bacteria</taxon>
        <taxon>Pseudomonadati</taxon>
        <taxon>Pseudomonadota</taxon>
        <taxon>Betaproteobacteria</taxon>
        <taxon>Burkholderiales</taxon>
        <taxon>Burkholderiaceae</taxon>
        <taxon>Caballeronia</taxon>
    </lineage>
</organism>
<dbReference type="EMBL" id="FCON02000240">
    <property type="protein sequence ID" value="SAL86716.1"/>
    <property type="molecule type" value="Genomic_DNA"/>
</dbReference>
<keyword evidence="3" id="KW-1185">Reference proteome</keyword>
<dbReference type="InterPro" id="IPR048798">
    <property type="entry name" value="PutA_RHH"/>
</dbReference>
<reference evidence="2" key="1">
    <citation type="submission" date="2016-01" db="EMBL/GenBank/DDBJ databases">
        <authorList>
            <person name="Peeters C."/>
        </authorList>
    </citation>
    <scope>NUCLEOTIDE SEQUENCE [LARGE SCALE GENOMIC DNA]</scope>
    <source>
        <strain evidence="2">LMG 22940</strain>
    </source>
</reference>
<dbReference type="InterPro" id="IPR013321">
    <property type="entry name" value="Arc_rbn_hlx_hlx"/>
</dbReference>
<gene>
    <name evidence="2" type="ORF">AWB68_08123</name>
</gene>
<dbReference type="AlphaFoldDB" id="A0A158KZZ5"/>
<dbReference type="Gene3D" id="1.10.1220.10">
    <property type="entry name" value="Met repressor-like"/>
    <property type="match status" value="1"/>
</dbReference>
<name>A0A158KZZ5_9BURK</name>
<dbReference type="GO" id="GO:0006355">
    <property type="term" value="P:regulation of DNA-templated transcription"/>
    <property type="evidence" value="ECO:0007669"/>
    <property type="project" value="InterPro"/>
</dbReference>
<proteinExistence type="predicted"/>
<dbReference type="Pfam" id="PF21775">
    <property type="entry name" value="PutA_1st"/>
    <property type="match status" value="1"/>
</dbReference>
<dbReference type="RefSeq" id="WP_087649877.1">
    <property type="nucleotide sequence ID" value="NZ_FCON02000240.1"/>
</dbReference>
<sequence length="110" mass="12166">MGAIVDGVLRARIRSANDRVRRTPHWVMRQALLAHGEKIESGNRVVFAGECGKDRLNALPDELKPHVQVQIDSAILDALLYEGDGDHLKILTAQVTNRPGPLASIQRVLR</sequence>